<dbReference type="Gene3D" id="3.40.640.10">
    <property type="entry name" value="Type I PLP-dependent aspartate aminotransferase-like (Major domain)"/>
    <property type="match status" value="1"/>
</dbReference>
<evidence type="ECO:0000256" key="5">
    <source>
        <dbReference type="ARBA" id="ARBA00023163"/>
    </source>
</evidence>
<protein>
    <submittedName>
        <fullName evidence="7">PLP-dependent aminotransferase family protein</fullName>
    </submittedName>
</protein>
<dbReference type="InterPro" id="IPR015424">
    <property type="entry name" value="PyrdxlP-dep_Trfase"/>
</dbReference>
<dbReference type="RefSeq" id="WP_037255884.1">
    <property type="nucleotide sequence ID" value="NZ_NRRE01000022.1"/>
</dbReference>
<dbReference type="GO" id="GO:0003677">
    <property type="term" value="F:DNA binding"/>
    <property type="evidence" value="ECO:0007669"/>
    <property type="project" value="UniProtKB-KW"/>
</dbReference>
<dbReference type="SMART" id="SM00345">
    <property type="entry name" value="HTH_GNTR"/>
    <property type="match status" value="1"/>
</dbReference>
<dbReference type="SUPFAM" id="SSF53383">
    <property type="entry name" value="PLP-dependent transferases"/>
    <property type="match status" value="1"/>
</dbReference>
<dbReference type="PANTHER" id="PTHR46577">
    <property type="entry name" value="HTH-TYPE TRANSCRIPTIONAL REGULATORY PROTEIN GABR"/>
    <property type="match status" value="1"/>
</dbReference>
<dbReference type="CDD" id="cd00609">
    <property type="entry name" value="AAT_like"/>
    <property type="match status" value="1"/>
</dbReference>
<evidence type="ECO:0000259" key="6">
    <source>
        <dbReference type="PROSITE" id="PS50949"/>
    </source>
</evidence>
<name>A0A934QHN8_9PROT</name>
<keyword evidence="7" id="KW-0032">Aminotransferase</keyword>
<dbReference type="Pfam" id="PF00155">
    <property type="entry name" value="Aminotran_1_2"/>
    <property type="match status" value="1"/>
</dbReference>
<dbReference type="Proteomes" id="UP000778970">
    <property type="component" value="Unassembled WGS sequence"/>
</dbReference>
<dbReference type="InterPro" id="IPR004839">
    <property type="entry name" value="Aminotransferase_I/II_large"/>
</dbReference>
<evidence type="ECO:0000256" key="3">
    <source>
        <dbReference type="ARBA" id="ARBA00023015"/>
    </source>
</evidence>
<evidence type="ECO:0000313" key="7">
    <source>
        <dbReference type="EMBL" id="MBK1697161.1"/>
    </source>
</evidence>
<reference evidence="7" key="2">
    <citation type="journal article" date="2020" name="Microorganisms">
        <title>Osmotic Adaptation and Compatible Solute Biosynthesis of Phototrophic Bacteria as Revealed from Genome Analyses.</title>
        <authorList>
            <person name="Imhoff J.F."/>
            <person name="Rahn T."/>
            <person name="Kunzel S."/>
            <person name="Keller A."/>
            <person name="Neulinger S.C."/>
        </authorList>
    </citation>
    <scope>NUCLEOTIDE SEQUENCE</scope>
    <source>
        <strain evidence="7">DSM 9154</strain>
    </source>
</reference>
<accession>A0A934QHN8</accession>
<comment type="caution">
    <text evidence="7">The sequence shown here is derived from an EMBL/GenBank/DDBJ whole genome shotgun (WGS) entry which is preliminary data.</text>
</comment>
<keyword evidence="7" id="KW-0808">Transferase</keyword>
<gene>
    <name evidence="7" type="ORF">CKO21_07860</name>
</gene>
<dbReference type="CDD" id="cd07377">
    <property type="entry name" value="WHTH_GntR"/>
    <property type="match status" value="1"/>
</dbReference>
<keyword evidence="5" id="KW-0804">Transcription</keyword>
<dbReference type="Gene3D" id="3.90.1150.10">
    <property type="entry name" value="Aspartate Aminotransferase, domain 1"/>
    <property type="match status" value="1"/>
</dbReference>
<keyword evidence="2" id="KW-0663">Pyridoxal phosphate</keyword>
<comment type="similarity">
    <text evidence="1">In the C-terminal section; belongs to the class-I pyridoxal-phosphate-dependent aminotransferase family.</text>
</comment>
<dbReference type="PANTHER" id="PTHR46577:SF1">
    <property type="entry name" value="HTH-TYPE TRANSCRIPTIONAL REGULATORY PROTEIN GABR"/>
    <property type="match status" value="1"/>
</dbReference>
<dbReference type="EMBL" id="NRRE01000022">
    <property type="protein sequence ID" value="MBK1697161.1"/>
    <property type="molecule type" value="Genomic_DNA"/>
</dbReference>
<reference evidence="7" key="1">
    <citation type="submission" date="2017-08" db="EMBL/GenBank/DDBJ databases">
        <authorList>
            <person name="Imhoff J.F."/>
            <person name="Rahn T."/>
            <person name="Kuenzel S."/>
            <person name="Neulinger S.C."/>
        </authorList>
    </citation>
    <scope>NUCLEOTIDE SEQUENCE</scope>
    <source>
        <strain evidence="7">DSM 9154</strain>
    </source>
</reference>
<dbReference type="GO" id="GO:0008483">
    <property type="term" value="F:transaminase activity"/>
    <property type="evidence" value="ECO:0007669"/>
    <property type="project" value="UniProtKB-KW"/>
</dbReference>
<dbReference type="InterPro" id="IPR036390">
    <property type="entry name" value="WH_DNA-bd_sf"/>
</dbReference>
<dbReference type="InterPro" id="IPR000524">
    <property type="entry name" value="Tscrpt_reg_HTH_GntR"/>
</dbReference>
<keyword evidence="8" id="KW-1185">Reference proteome</keyword>
<proteinExistence type="inferred from homology"/>
<dbReference type="PROSITE" id="PS50949">
    <property type="entry name" value="HTH_GNTR"/>
    <property type="match status" value="1"/>
</dbReference>
<dbReference type="Gene3D" id="1.10.10.10">
    <property type="entry name" value="Winged helix-like DNA-binding domain superfamily/Winged helix DNA-binding domain"/>
    <property type="match status" value="1"/>
</dbReference>
<keyword evidence="4" id="KW-0238">DNA-binding</keyword>
<evidence type="ECO:0000256" key="2">
    <source>
        <dbReference type="ARBA" id="ARBA00022898"/>
    </source>
</evidence>
<dbReference type="InterPro" id="IPR036388">
    <property type="entry name" value="WH-like_DNA-bd_sf"/>
</dbReference>
<dbReference type="SUPFAM" id="SSF46785">
    <property type="entry name" value="Winged helix' DNA-binding domain"/>
    <property type="match status" value="1"/>
</dbReference>
<evidence type="ECO:0000313" key="8">
    <source>
        <dbReference type="Proteomes" id="UP000778970"/>
    </source>
</evidence>
<dbReference type="InterPro" id="IPR051446">
    <property type="entry name" value="HTH_trans_reg/aminotransferase"/>
</dbReference>
<evidence type="ECO:0000256" key="4">
    <source>
        <dbReference type="ARBA" id="ARBA00023125"/>
    </source>
</evidence>
<dbReference type="AlphaFoldDB" id="A0A934QHN8"/>
<dbReference type="GO" id="GO:0003700">
    <property type="term" value="F:DNA-binding transcription factor activity"/>
    <property type="evidence" value="ECO:0007669"/>
    <property type="project" value="InterPro"/>
</dbReference>
<evidence type="ECO:0000256" key="1">
    <source>
        <dbReference type="ARBA" id="ARBA00005384"/>
    </source>
</evidence>
<dbReference type="Pfam" id="PF00392">
    <property type="entry name" value="GntR"/>
    <property type="match status" value="1"/>
</dbReference>
<keyword evidence="3" id="KW-0805">Transcription regulation</keyword>
<dbReference type="GO" id="GO:0030170">
    <property type="term" value="F:pyridoxal phosphate binding"/>
    <property type="evidence" value="ECO:0007669"/>
    <property type="project" value="InterPro"/>
</dbReference>
<sequence>MTEHLSWTPDLTARSGARYRAIADALAADIDAGRLPEGTRLPTHRALAQALEVTVGTVTRAYTEAERRGLVEATVGRGTFVRPHKATTADWMRPGSPPRNDPHSALSLEDCGAENVEPQGPIDLSVNYPARTFLAGALQPGLAGLDGDIGRLTALAGYQPSVGRPEHRAAGARWIAQFGLPAQADDIVPVHGTQGGLTAVLHALDRPGDALLVEELTWPGVHYIARQHGIRLITVASDAEGMRPDALAEAARRSGARTAYLVPTLHNPSNITMPDARRDALIETARAENLMLVEDDIYGFLAETPPAPLAARDPERAVYVTSLSKCVAPSLRIGFIKAPASLVPRIAQAVAADTLMVSALLLEIAMKLIDSGQAQAAARAQREEAAARQRIARRLLPLQEPAGADSSFHAWLQLPEGWRASSFTAEARAHGVAVTSGTAFRADGTDPGAVRLCLSAVPERAQLEQGLTIIADLLARRPEAAMPMV</sequence>
<feature type="domain" description="HTH gntR-type" evidence="6">
    <location>
        <begin position="16"/>
        <end position="84"/>
    </location>
</feature>
<dbReference type="InterPro" id="IPR015421">
    <property type="entry name" value="PyrdxlP-dep_Trfase_major"/>
</dbReference>
<organism evidence="7 8">
    <name type="scientific">Rhodovibrio salinarum</name>
    <dbReference type="NCBI Taxonomy" id="1087"/>
    <lineage>
        <taxon>Bacteria</taxon>
        <taxon>Pseudomonadati</taxon>
        <taxon>Pseudomonadota</taxon>
        <taxon>Alphaproteobacteria</taxon>
        <taxon>Rhodospirillales</taxon>
        <taxon>Rhodovibrionaceae</taxon>
        <taxon>Rhodovibrio</taxon>
    </lineage>
</organism>
<dbReference type="InterPro" id="IPR015422">
    <property type="entry name" value="PyrdxlP-dep_Trfase_small"/>
</dbReference>